<keyword evidence="3" id="KW-0812">Transmembrane</keyword>
<sequence>MGDRDWGRWQVILGSWQVVLAIIAIGLTLIGLVFQLTPETPKTGSISVSSSPVGASVYLDGNYKGEVPQFLNDIEQGTHSITLKLEGYDDWYEDISVDADKTVSVSPTLTPTESSKDTSDTSKDTSDTSKDTSANSAFISDSENVKIPTSVDISPYLEWSFTTSDSASYITVPEGYSYVTVTIHIKNDGNVPISTDESCWKFISNGDTYDYCEEDISIALHRNYEMLEVNPGEETTFKIPYLVEGEPTTASLSYINPYTDI</sequence>
<gene>
    <name evidence="6" type="ORF">ASJ81_09825</name>
</gene>
<accession>A0A2A2HQJ9</accession>
<dbReference type="EMBL" id="LMVP01000512">
    <property type="protein sequence ID" value="PAV11556.1"/>
    <property type="molecule type" value="Genomic_DNA"/>
</dbReference>
<dbReference type="Proteomes" id="UP000218164">
    <property type="component" value="Unassembled WGS sequence"/>
</dbReference>
<comment type="caution">
    <text evidence="6">The sequence shown here is derived from an EMBL/GenBank/DDBJ whole genome shotgun (WGS) entry which is preliminary data.</text>
</comment>
<feature type="compositionally biased region" description="Basic and acidic residues" evidence="2">
    <location>
        <begin position="114"/>
        <end position="130"/>
    </location>
</feature>
<evidence type="ECO:0000259" key="5">
    <source>
        <dbReference type="Pfam" id="PF11611"/>
    </source>
</evidence>
<dbReference type="RefSeq" id="WP_095645434.1">
    <property type="nucleotide sequence ID" value="NZ_LMVP01000512.1"/>
</dbReference>
<evidence type="ECO:0000256" key="3">
    <source>
        <dbReference type="SAM" id="Phobius"/>
    </source>
</evidence>
<evidence type="ECO:0000256" key="2">
    <source>
        <dbReference type="SAM" id="MobiDB-lite"/>
    </source>
</evidence>
<dbReference type="InterPro" id="IPR029050">
    <property type="entry name" value="Immunoprotect_excell_Ig-like"/>
</dbReference>
<dbReference type="InterPro" id="IPR029051">
    <property type="entry name" value="DUF4352"/>
</dbReference>
<dbReference type="Pfam" id="PF11611">
    <property type="entry name" value="DUF4352"/>
    <property type="match status" value="1"/>
</dbReference>
<proteinExistence type="predicted"/>
<evidence type="ECO:0008006" key="8">
    <source>
        <dbReference type="Google" id="ProtNLM"/>
    </source>
</evidence>
<feature type="domain" description="PEGA" evidence="4">
    <location>
        <begin position="44"/>
        <end position="112"/>
    </location>
</feature>
<dbReference type="AlphaFoldDB" id="A0A2A2HQJ9"/>
<keyword evidence="7" id="KW-1185">Reference proteome</keyword>
<dbReference type="PANTHER" id="PTHR36194:SF1">
    <property type="entry name" value="S-LAYER-LIKE PROTEIN"/>
    <property type="match status" value="1"/>
</dbReference>
<feature type="transmembrane region" description="Helical" evidence="3">
    <location>
        <begin position="12"/>
        <end position="34"/>
    </location>
</feature>
<keyword evidence="3" id="KW-0472">Membrane</keyword>
<feature type="domain" description="DUF4352" evidence="5">
    <location>
        <begin position="160"/>
        <end position="256"/>
    </location>
</feature>
<organism evidence="6 7">
    <name type="scientific">Methanosarcina spelaei</name>
    <dbReference type="NCBI Taxonomy" id="1036679"/>
    <lineage>
        <taxon>Archaea</taxon>
        <taxon>Methanobacteriati</taxon>
        <taxon>Methanobacteriota</taxon>
        <taxon>Stenosarchaea group</taxon>
        <taxon>Methanomicrobia</taxon>
        <taxon>Methanosarcinales</taxon>
        <taxon>Methanosarcinaceae</taxon>
        <taxon>Methanosarcina</taxon>
    </lineage>
</organism>
<reference evidence="6 7" key="1">
    <citation type="journal article" date="2017" name="BMC Genomics">
        <title>Genomic analysis of methanogenic archaea reveals a shift towards energy conservation.</title>
        <authorList>
            <person name="Gilmore S.P."/>
            <person name="Henske J.K."/>
            <person name="Sexton J.A."/>
            <person name="Solomon K.V."/>
            <person name="Seppala S."/>
            <person name="Yoo J.I."/>
            <person name="Huyett L.M."/>
            <person name="Pressman A."/>
            <person name="Cogan J.Z."/>
            <person name="Kivenson V."/>
            <person name="Peng X."/>
            <person name="Tan Y."/>
            <person name="Valentine D.L."/>
            <person name="O'Malley M.A."/>
        </authorList>
    </citation>
    <scope>NUCLEOTIDE SEQUENCE [LARGE SCALE GENOMIC DNA]</scope>
    <source>
        <strain evidence="6 7">MC-15</strain>
    </source>
</reference>
<keyword evidence="1" id="KW-0732">Signal</keyword>
<keyword evidence="3" id="KW-1133">Transmembrane helix</keyword>
<dbReference type="Pfam" id="PF08308">
    <property type="entry name" value="PEGA"/>
    <property type="match status" value="1"/>
</dbReference>
<evidence type="ECO:0000256" key="1">
    <source>
        <dbReference type="ARBA" id="ARBA00022729"/>
    </source>
</evidence>
<evidence type="ECO:0000313" key="7">
    <source>
        <dbReference type="Proteomes" id="UP000218164"/>
    </source>
</evidence>
<evidence type="ECO:0000259" key="4">
    <source>
        <dbReference type="Pfam" id="PF08308"/>
    </source>
</evidence>
<dbReference type="PANTHER" id="PTHR36194">
    <property type="entry name" value="S-LAYER-LIKE PROTEIN"/>
    <property type="match status" value="1"/>
</dbReference>
<dbReference type="InterPro" id="IPR013229">
    <property type="entry name" value="PEGA"/>
</dbReference>
<protein>
    <recommendedName>
        <fullName evidence="8">PEGA domain-containing protein</fullName>
    </recommendedName>
</protein>
<name>A0A2A2HQJ9_9EURY</name>
<feature type="region of interest" description="Disordered" evidence="2">
    <location>
        <begin position="106"/>
        <end position="135"/>
    </location>
</feature>
<dbReference type="Gene3D" id="2.60.40.1240">
    <property type="match status" value="1"/>
</dbReference>
<evidence type="ECO:0000313" key="6">
    <source>
        <dbReference type="EMBL" id="PAV11556.1"/>
    </source>
</evidence>
<dbReference type="OrthoDB" id="95942at2157"/>